<comment type="caution">
    <text evidence="9">The sequence shown here is derived from an EMBL/GenBank/DDBJ whole genome shotgun (WGS) entry which is preliminary data.</text>
</comment>
<evidence type="ECO:0000256" key="5">
    <source>
        <dbReference type="ARBA" id="ARBA00037900"/>
    </source>
</evidence>
<evidence type="ECO:0000313" key="9">
    <source>
        <dbReference type="EMBL" id="OBS00142.1"/>
    </source>
</evidence>
<dbReference type="Proteomes" id="UP000093757">
    <property type="component" value="Unassembled WGS sequence"/>
</dbReference>
<reference evidence="10 12" key="1">
    <citation type="submission" date="2016-01" db="EMBL/GenBank/DDBJ databases">
        <title>The new phylogeny of the genus Mycobacterium.</title>
        <authorList>
            <person name="Tarcisio F."/>
            <person name="Conor M."/>
            <person name="Antonella G."/>
            <person name="Elisabetta G."/>
            <person name="Giulia F.S."/>
            <person name="Sara T."/>
            <person name="Anna F."/>
            <person name="Clotilde B."/>
            <person name="Roberto B."/>
            <person name="Veronica D.S."/>
            <person name="Fabio R."/>
            <person name="Monica P."/>
            <person name="Olivier J."/>
            <person name="Enrico T."/>
            <person name="Nicola S."/>
        </authorList>
    </citation>
    <scope>NUCLEOTIDE SEQUENCE [LARGE SCALE GENOMIC DNA]</scope>
    <source>
        <strain evidence="10 12">DSM 44160</strain>
    </source>
</reference>
<dbReference type="AlphaFoldDB" id="A0A1A6BCP2"/>
<dbReference type="OrthoDB" id="9791276at2"/>
<dbReference type="EMBL" id="LQOY01000114">
    <property type="protein sequence ID" value="ORV82155.1"/>
    <property type="molecule type" value="Genomic_DNA"/>
</dbReference>
<dbReference type="InterPro" id="IPR000868">
    <property type="entry name" value="Isochorismatase-like_dom"/>
</dbReference>
<name>A0A1A6BCP2_MYCGO</name>
<dbReference type="InterPro" id="IPR052347">
    <property type="entry name" value="Isochorismatase_Nicotinamidase"/>
</dbReference>
<dbReference type="RefSeq" id="WP_065135538.1">
    <property type="nucleotide sequence ID" value="NZ_JACKSU010000048.1"/>
</dbReference>
<dbReference type="Proteomes" id="UP000193928">
    <property type="component" value="Unassembled WGS sequence"/>
</dbReference>
<dbReference type="SUPFAM" id="SSF52499">
    <property type="entry name" value="Isochorismatase-like hydrolases"/>
    <property type="match status" value="1"/>
</dbReference>
<evidence type="ECO:0000256" key="3">
    <source>
        <dbReference type="ARBA" id="ARBA00022723"/>
    </source>
</evidence>
<dbReference type="GO" id="GO:0008936">
    <property type="term" value="F:nicotinamidase activity"/>
    <property type="evidence" value="ECO:0007669"/>
    <property type="project" value="UniProtKB-EC"/>
</dbReference>
<comment type="similarity">
    <text evidence="1">Belongs to the isochorismatase family.</text>
</comment>
<dbReference type="EMBL" id="MAEM01000385">
    <property type="protein sequence ID" value="OBS00142.1"/>
    <property type="molecule type" value="Genomic_DNA"/>
</dbReference>
<evidence type="ECO:0000259" key="8">
    <source>
        <dbReference type="Pfam" id="PF00857"/>
    </source>
</evidence>
<dbReference type="GO" id="GO:0046872">
    <property type="term" value="F:metal ion binding"/>
    <property type="evidence" value="ECO:0007669"/>
    <property type="project" value="UniProtKB-KW"/>
</dbReference>
<protein>
    <recommendedName>
        <fullName evidence="6">nicotinamidase</fullName>
        <ecNumber evidence="6">3.5.1.19</ecNumber>
    </recommendedName>
    <alternativeName>
        <fullName evidence="7">Nicotinamide deamidase</fullName>
    </alternativeName>
</protein>
<evidence type="ECO:0000256" key="2">
    <source>
        <dbReference type="ARBA" id="ARBA00022642"/>
    </source>
</evidence>
<gene>
    <name evidence="9" type="ORF">A9W98_26575</name>
    <name evidence="10" type="ORF">AWC08_28785</name>
</gene>
<evidence type="ECO:0000313" key="12">
    <source>
        <dbReference type="Proteomes" id="UP000193928"/>
    </source>
</evidence>
<keyword evidence="3" id="KW-0479">Metal-binding</keyword>
<dbReference type="GO" id="GO:0019363">
    <property type="term" value="P:pyridine nucleotide biosynthetic process"/>
    <property type="evidence" value="ECO:0007669"/>
    <property type="project" value="UniProtKB-KW"/>
</dbReference>
<evidence type="ECO:0000256" key="4">
    <source>
        <dbReference type="ARBA" id="ARBA00022801"/>
    </source>
</evidence>
<evidence type="ECO:0000313" key="11">
    <source>
        <dbReference type="Proteomes" id="UP000093757"/>
    </source>
</evidence>
<feature type="domain" description="Isochorismatase-like" evidence="8">
    <location>
        <begin position="3"/>
        <end position="178"/>
    </location>
</feature>
<dbReference type="InterPro" id="IPR036380">
    <property type="entry name" value="Isochorismatase-like_sf"/>
</dbReference>
<comment type="pathway">
    <text evidence="5">Cofactor biosynthesis; nicotinate biosynthesis; nicotinate from nicotinamide: step 1/1.</text>
</comment>
<evidence type="ECO:0000256" key="6">
    <source>
        <dbReference type="ARBA" id="ARBA00039017"/>
    </source>
</evidence>
<keyword evidence="2" id="KW-0662">Pyridine nucleotide biosynthesis</keyword>
<keyword evidence="4" id="KW-0378">Hydrolase</keyword>
<organism evidence="9 11">
    <name type="scientific">Mycobacterium gordonae</name>
    <dbReference type="NCBI Taxonomy" id="1778"/>
    <lineage>
        <taxon>Bacteria</taxon>
        <taxon>Bacillati</taxon>
        <taxon>Actinomycetota</taxon>
        <taxon>Actinomycetes</taxon>
        <taxon>Mycobacteriales</taxon>
        <taxon>Mycobacteriaceae</taxon>
        <taxon>Mycobacterium</taxon>
    </lineage>
</organism>
<dbReference type="Pfam" id="PF00857">
    <property type="entry name" value="Isochorismatase"/>
    <property type="match status" value="1"/>
</dbReference>
<keyword evidence="12" id="KW-1185">Reference proteome</keyword>
<evidence type="ECO:0000256" key="1">
    <source>
        <dbReference type="ARBA" id="ARBA00006336"/>
    </source>
</evidence>
<reference evidence="9 11" key="2">
    <citation type="submission" date="2016-06" db="EMBL/GenBank/DDBJ databases">
        <authorList>
            <person name="Kjaerup R.B."/>
            <person name="Dalgaard T.S."/>
            <person name="Juul-Madsen H.R."/>
        </authorList>
    </citation>
    <scope>NUCLEOTIDE SEQUENCE [LARGE SCALE GENOMIC DNA]</scope>
    <source>
        <strain evidence="9 11">1245752.6</strain>
    </source>
</reference>
<dbReference type="Gene3D" id="3.40.50.850">
    <property type="entry name" value="Isochorismatase-like"/>
    <property type="match status" value="1"/>
</dbReference>
<proteinExistence type="inferred from homology"/>
<dbReference type="PANTHER" id="PTHR11080">
    <property type="entry name" value="PYRAZINAMIDASE/NICOTINAMIDASE"/>
    <property type="match status" value="1"/>
</dbReference>
<dbReference type="PANTHER" id="PTHR11080:SF2">
    <property type="entry name" value="LD05707P"/>
    <property type="match status" value="1"/>
</dbReference>
<sequence>MRALIIVDVQKDFCEGGALPVSGAHALARSISDYLAADPGYHHIVATQDFHIDPGSHFADDPDYVSSWPPHCRAGSAGADFAPNLDTSKIETVFRKGAYGAGYSGFEGVDENGTSLLDWLRQHEVDEVDVAGLATDHCVRHTAHDAARAGLGTRVLLDLTAGVSADMISQALHEMRTASIELIGKRP</sequence>
<accession>A0A1A6BCP2</accession>
<dbReference type="EC" id="3.5.1.19" evidence="6"/>
<evidence type="ECO:0000313" key="10">
    <source>
        <dbReference type="EMBL" id="ORV82155.1"/>
    </source>
</evidence>
<evidence type="ECO:0000256" key="7">
    <source>
        <dbReference type="ARBA" id="ARBA00043224"/>
    </source>
</evidence>